<feature type="compositionally biased region" description="Low complexity" evidence="6">
    <location>
        <begin position="618"/>
        <end position="631"/>
    </location>
</feature>
<keyword evidence="2" id="KW-0227">DNA damage</keyword>
<evidence type="ECO:0000313" key="8">
    <source>
        <dbReference type="EMBL" id="UYV61255.1"/>
    </source>
</evidence>
<accession>A0ABY6JYD5</accession>
<dbReference type="InterPro" id="IPR036420">
    <property type="entry name" value="BRCT_dom_sf"/>
</dbReference>
<dbReference type="CDD" id="cd17710">
    <property type="entry name" value="BRCT_PAXIP1_rpt2"/>
    <property type="match status" value="1"/>
</dbReference>
<dbReference type="Pfam" id="PF16770">
    <property type="entry name" value="RTT107_BRCT_5"/>
    <property type="match status" value="1"/>
</dbReference>
<evidence type="ECO:0000256" key="1">
    <source>
        <dbReference type="ARBA" id="ARBA00004123"/>
    </source>
</evidence>
<feature type="domain" description="BRCT" evidence="7">
    <location>
        <begin position="985"/>
        <end position="1041"/>
    </location>
</feature>
<dbReference type="PANTHER" id="PTHR23196:SF1">
    <property type="entry name" value="PAX-INTERACTING PROTEIN 1"/>
    <property type="match status" value="1"/>
</dbReference>
<dbReference type="EMBL" id="CP092863">
    <property type="protein sequence ID" value="UYV61255.1"/>
    <property type="molecule type" value="Genomic_DNA"/>
</dbReference>
<feature type="region of interest" description="Disordered" evidence="6">
    <location>
        <begin position="618"/>
        <end position="675"/>
    </location>
</feature>
<feature type="compositionally biased region" description="Low complexity" evidence="6">
    <location>
        <begin position="394"/>
        <end position="433"/>
    </location>
</feature>
<evidence type="ECO:0000256" key="5">
    <source>
        <dbReference type="ARBA" id="ARBA00030146"/>
    </source>
</evidence>
<feature type="region of interest" description="Disordered" evidence="6">
    <location>
        <begin position="394"/>
        <end position="463"/>
    </location>
</feature>
<dbReference type="CDD" id="cd17730">
    <property type="entry name" value="BRCT_PAXIP1_rpt4"/>
    <property type="match status" value="1"/>
</dbReference>
<reference evidence="8 9" key="1">
    <citation type="submission" date="2022-01" db="EMBL/GenBank/DDBJ databases">
        <title>A chromosomal length assembly of Cordylochernes scorpioides.</title>
        <authorList>
            <person name="Zeh D."/>
            <person name="Zeh J."/>
        </authorList>
    </citation>
    <scope>NUCLEOTIDE SEQUENCE [LARGE SCALE GENOMIC DNA]</scope>
    <source>
        <strain evidence="8">IN4F17</strain>
        <tissue evidence="8">Whole Body</tissue>
    </source>
</reference>
<feature type="compositionally biased region" description="Low complexity" evidence="6">
    <location>
        <begin position="442"/>
        <end position="460"/>
    </location>
</feature>
<dbReference type="Pfam" id="PF00533">
    <property type="entry name" value="BRCT"/>
    <property type="match status" value="1"/>
</dbReference>
<evidence type="ECO:0000313" key="9">
    <source>
        <dbReference type="Proteomes" id="UP001235939"/>
    </source>
</evidence>
<evidence type="ECO:0000256" key="2">
    <source>
        <dbReference type="ARBA" id="ARBA00022763"/>
    </source>
</evidence>
<comment type="subcellular location">
    <subcellularLocation>
        <location evidence="1">Nucleus</location>
    </subcellularLocation>
</comment>
<sequence>MGVQVKQLLLEGGAKQSAYLTDIVTHLVADNPDSPDVNEAIELYEKPVITCSLNGFSPNAKQIFSGVTACPSQVGLEVCGVLALLTQVCICQLSKQDVKALWALVTYYGGKFQLDFTPKCSHVIANRPEGRKYEKALHHQVKVVTPDWVADSVRNKSRCDEDLYHPRLLILPKPPPPPEPPKPEIPPSLPRVSEAGQAHIAISAASNPELIRGVNALLLSRAGDSKLGQPTLAIVSSADGMTTQQQQIYLQALQQQQGASDQQQAATIRISTGVPQRWPVARPTLTLGQQQQILQIQYSRLLKQQQLVQQQIQNQQQVENPQPHVVGQLHQQYQAILQQLRQLQQQQVQLRQVLSQQQQQLTPQQQQQLRQQQQQRQLQLQQQQIQRQQQLQKQQQAAASPQQQSPLQQQQPSPLQQQSSPIQSNSQQPSPLSTPRQPSPAQQMSPLQQTQLQQQLKLQQATTPTSSQQYTLMQQAIARPQQKPFIQLPFATAQQPMHGQPPVQCISPQQQQQIMQLRNQQIAIIQRQKLQQLQKAQQQQGSPTLVQQTPTATLVPPAVAAAAAKLAGQSQVILKPPPQYPFPERGATAMQQLTGQPRLQYPAQPRVAFGPRLPWQLAQLQKQQQQQQQQAPRPRPTQSATIAWGASPTAGKEERLPGQIWQPRPDQQDPTAWQSSQQILQWQKLKQMEMQRRQQIMQQQQQTLHQQQGQFSPADGTPKLVIPASQAAQFQTPMVVTSQAPPNFVNPKTKTALANLLNYRLGGTGTRIGEEIAAGNLRLPLPTGQPTTLVALPDGTLQQGRRLSEEELQLLSSGSNVRIGTAPVAPAQAVGGTQLGTQGPVPGQVRRVDYVVGVPVPAEFCLLGCVFHIVEYDRTKSPEEIEEWKKSVALDCTVGQCVERVGGEVEATYSARCTHVVCETQRHPVVVQAIKENKRCITVYWLNDVILKKKHQAPWLAYHFPIPFVDDEKPCKDQMISTTHFEGDERERVKIMIRATGAKYTTYMSHHNTVLIARKNEGDKVAKAKDWKIPVVNVTWLQDVMLGHTNALQLVHSPKYRHFVTESNPEAQPVDLFKMDFTIVPHLIVVLGSSFFDPQPIEPFKMDNYLVPHLIGAWRTSVKINEEIWNVSLPGLTTDPDSPYCVAESQEEGQSGSKLRIPKQKAQVPVHMSSSPDCLAPTTTTGTRGILHDNHVRKIDNNFNGYKTVYGKNVHPTISAQAVTQLGGMVTTNPRDCTHIVMEKFVRTLRLLCALNSAHFVVTTQWLIDSLKQRKFVGHDNHGGCCPLQGGSSTVLCVHPLLQLLALPADEESYQLNDPESERMFGFSMCRTLSQRKQDSQPLFKDYVILVTPGVEPEYSMLKDVVESGGGMLVNKTKPTPGQITTMAQKGLKFLVISCANDLHLCKDYFLNKIGQFLECSSPIPMTLYHLHTPS</sequence>
<organism evidence="8 9">
    <name type="scientific">Cordylochernes scorpioides</name>
    <dbReference type="NCBI Taxonomy" id="51811"/>
    <lineage>
        <taxon>Eukaryota</taxon>
        <taxon>Metazoa</taxon>
        <taxon>Ecdysozoa</taxon>
        <taxon>Arthropoda</taxon>
        <taxon>Chelicerata</taxon>
        <taxon>Arachnida</taxon>
        <taxon>Pseudoscorpiones</taxon>
        <taxon>Cheliferoidea</taxon>
        <taxon>Chernetidae</taxon>
        <taxon>Cordylochernes</taxon>
    </lineage>
</organism>
<feature type="domain" description="BRCT" evidence="7">
    <location>
        <begin position="59"/>
        <end position="166"/>
    </location>
</feature>
<dbReference type="Gene3D" id="3.40.50.10190">
    <property type="entry name" value="BRCT domain"/>
    <property type="match status" value="5"/>
</dbReference>
<proteinExistence type="predicted"/>
<name>A0ABY6JYD5_9ARAC</name>
<dbReference type="PANTHER" id="PTHR23196">
    <property type="entry name" value="PAX TRANSCRIPTION ACTIVATION DOMAIN INTERACTING PROTEIN"/>
    <property type="match status" value="1"/>
</dbReference>
<dbReference type="InterPro" id="IPR051579">
    <property type="entry name" value="DDR_Transcriptional_Reg"/>
</dbReference>
<evidence type="ECO:0000256" key="3">
    <source>
        <dbReference type="ARBA" id="ARBA00023242"/>
    </source>
</evidence>
<feature type="domain" description="BRCT" evidence="7">
    <location>
        <begin position="1219"/>
        <end position="1280"/>
    </location>
</feature>
<dbReference type="SMART" id="SM00292">
    <property type="entry name" value="BRCT"/>
    <property type="match status" value="4"/>
</dbReference>
<keyword evidence="3" id="KW-0539">Nucleus</keyword>
<evidence type="ECO:0000256" key="4">
    <source>
        <dbReference type="ARBA" id="ARBA00023858"/>
    </source>
</evidence>
<dbReference type="Pfam" id="PF12738">
    <property type="entry name" value="PTCB-BRCT"/>
    <property type="match status" value="2"/>
</dbReference>
<dbReference type="SUPFAM" id="SSF52113">
    <property type="entry name" value="BRCT domain"/>
    <property type="match status" value="4"/>
</dbReference>
<evidence type="ECO:0000259" key="7">
    <source>
        <dbReference type="PROSITE" id="PS50172"/>
    </source>
</evidence>
<dbReference type="Proteomes" id="UP001235939">
    <property type="component" value="Chromosome 01"/>
</dbReference>
<dbReference type="Pfam" id="PF16589">
    <property type="entry name" value="BRCT_2"/>
    <property type="match status" value="1"/>
</dbReference>
<evidence type="ECO:0000256" key="6">
    <source>
        <dbReference type="SAM" id="MobiDB-lite"/>
    </source>
</evidence>
<dbReference type="CDD" id="cd17711">
    <property type="entry name" value="BRCT_PAXIP1_rpt3"/>
    <property type="match status" value="1"/>
</dbReference>
<keyword evidence="9" id="KW-1185">Reference proteome</keyword>
<protein>
    <recommendedName>
        <fullName evidence="4">PAX-interacting protein 1</fullName>
    </recommendedName>
    <alternativeName>
        <fullName evidence="5">PAX transactivation activation domain-interacting protein</fullName>
    </alternativeName>
</protein>
<dbReference type="PROSITE" id="PS50172">
    <property type="entry name" value="BRCT"/>
    <property type="match status" value="3"/>
</dbReference>
<gene>
    <name evidence="8" type="ORF">LAZ67_1004124</name>
</gene>
<dbReference type="InterPro" id="IPR001357">
    <property type="entry name" value="BRCT_dom"/>
</dbReference>